<dbReference type="Pfam" id="PF00252">
    <property type="entry name" value="Ribosomal_L16"/>
    <property type="match status" value="1"/>
</dbReference>
<protein>
    <submittedName>
        <fullName evidence="5">39S ribosomal protein L16, mitochondrial</fullName>
    </submittedName>
</protein>
<dbReference type="InterPro" id="IPR036920">
    <property type="entry name" value="Ribosomal_uL16_sf"/>
</dbReference>
<dbReference type="Gene3D" id="3.90.1170.10">
    <property type="entry name" value="Ribosomal protein L10e/L16"/>
    <property type="match status" value="1"/>
</dbReference>
<evidence type="ECO:0000256" key="3">
    <source>
        <dbReference type="ARBA" id="ARBA00023274"/>
    </source>
</evidence>
<evidence type="ECO:0000256" key="2">
    <source>
        <dbReference type="ARBA" id="ARBA00022980"/>
    </source>
</evidence>
<keyword evidence="6" id="KW-1185">Reference proteome</keyword>
<dbReference type="GO" id="GO:0003735">
    <property type="term" value="F:structural constituent of ribosome"/>
    <property type="evidence" value="ECO:0007669"/>
    <property type="project" value="InterPro"/>
</dbReference>
<dbReference type="Proteomes" id="UP001214628">
    <property type="component" value="Chromosome 4"/>
</dbReference>
<dbReference type="SUPFAM" id="SSF54686">
    <property type="entry name" value="Ribosomal protein L16p/L10e"/>
    <property type="match status" value="1"/>
</dbReference>
<dbReference type="AlphaFoldDB" id="A0AAF0F6P8"/>
<dbReference type="GO" id="GO:0005762">
    <property type="term" value="C:mitochondrial large ribosomal subunit"/>
    <property type="evidence" value="ECO:0007669"/>
    <property type="project" value="TreeGrafter"/>
</dbReference>
<dbReference type="GO" id="GO:0019843">
    <property type="term" value="F:rRNA binding"/>
    <property type="evidence" value="ECO:0007669"/>
    <property type="project" value="InterPro"/>
</dbReference>
<dbReference type="CDD" id="cd01433">
    <property type="entry name" value="Ribosomal_L16_L10e"/>
    <property type="match status" value="1"/>
</dbReference>
<accession>A0AAF0F6P8</accession>
<dbReference type="PRINTS" id="PR00060">
    <property type="entry name" value="RIBOSOMALL16"/>
</dbReference>
<dbReference type="EMBL" id="CP118378">
    <property type="protein sequence ID" value="WFD44121.1"/>
    <property type="molecule type" value="Genomic_DNA"/>
</dbReference>
<dbReference type="InterPro" id="IPR020798">
    <property type="entry name" value="Ribosomal_uL16_CS"/>
</dbReference>
<dbReference type="InterPro" id="IPR000114">
    <property type="entry name" value="Ribosomal_uL16_bact-type"/>
</dbReference>
<sequence>MLWQPILGSARTAPMATNLSIMNRFVLPSFPTVQIDQRRWASNLGPRRTKYRKSQKGRVPFPIGGSVKGTTVSQGIYGLRTLQPCRLSAMQLSAAETVLKRKLKVVRGSQVFMRVFPDVPVCVKGNETRMGKGKGTFEFWACRVPVGRVLFEIGGHVEVRPEVAKEGMLNESDLALRLAAAKLPIRTEFITASTPPRLGREVDVNLASARPSIKAET</sequence>
<evidence type="ECO:0000256" key="1">
    <source>
        <dbReference type="ARBA" id="ARBA00008931"/>
    </source>
</evidence>
<keyword evidence="2 4" id="KW-0689">Ribosomal protein</keyword>
<dbReference type="PANTHER" id="PTHR12220">
    <property type="entry name" value="50S/60S RIBOSOMAL PROTEIN L16"/>
    <property type="match status" value="1"/>
</dbReference>
<organism evidence="5 6">
    <name type="scientific">Malassezia psittaci</name>
    <dbReference type="NCBI Taxonomy" id="1821823"/>
    <lineage>
        <taxon>Eukaryota</taxon>
        <taxon>Fungi</taxon>
        <taxon>Dikarya</taxon>
        <taxon>Basidiomycota</taxon>
        <taxon>Ustilaginomycotina</taxon>
        <taxon>Malasseziomycetes</taxon>
        <taxon>Malasseziales</taxon>
        <taxon>Malasseziaceae</taxon>
        <taxon>Malassezia</taxon>
    </lineage>
</organism>
<gene>
    <name evidence="5" type="primary">mrpl16</name>
    <name evidence="5" type="ORF">MPSI1_002787</name>
</gene>
<dbReference type="PANTHER" id="PTHR12220:SF13">
    <property type="entry name" value="LARGE RIBOSOMAL SUBUNIT PROTEIN UL16M"/>
    <property type="match status" value="1"/>
</dbReference>
<dbReference type="PROSITE" id="PS00701">
    <property type="entry name" value="RIBOSOMAL_L16_2"/>
    <property type="match status" value="1"/>
</dbReference>
<dbReference type="GO" id="GO:0032543">
    <property type="term" value="P:mitochondrial translation"/>
    <property type="evidence" value="ECO:0007669"/>
    <property type="project" value="TreeGrafter"/>
</dbReference>
<evidence type="ECO:0000256" key="4">
    <source>
        <dbReference type="RuleBase" id="RU004413"/>
    </source>
</evidence>
<keyword evidence="3 4" id="KW-0687">Ribonucleoprotein</keyword>
<name>A0AAF0F6P8_9BASI</name>
<reference evidence="5" key="1">
    <citation type="submission" date="2023-02" db="EMBL/GenBank/DDBJ databases">
        <title>Mating type loci evolution in Malassezia.</title>
        <authorList>
            <person name="Coelho M.A."/>
        </authorList>
    </citation>
    <scope>NUCLEOTIDE SEQUENCE</scope>
    <source>
        <strain evidence="5">CBS 14136</strain>
    </source>
</reference>
<evidence type="ECO:0000313" key="5">
    <source>
        <dbReference type="EMBL" id="WFD44121.1"/>
    </source>
</evidence>
<evidence type="ECO:0000313" key="6">
    <source>
        <dbReference type="Proteomes" id="UP001214628"/>
    </source>
</evidence>
<proteinExistence type="inferred from homology"/>
<dbReference type="InterPro" id="IPR016180">
    <property type="entry name" value="Ribosomal_uL16_dom"/>
</dbReference>
<dbReference type="NCBIfam" id="TIGR01164">
    <property type="entry name" value="rplP_bact"/>
    <property type="match status" value="1"/>
</dbReference>
<comment type="similarity">
    <text evidence="1 4">Belongs to the universal ribosomal protein uL16 family.</text>
</comment>
<dbReference type="InterPro" id="IPR047873">
    <property type="entry name" value="Ribosomal_uL16"/>
</dbReference>